<dbReference type="Gene3D" id="3.10.129.10">
    <property type="entry name" value="Hotdog Thioesterase"/>
    <property type="match status" value="1"/>
</dbReference>
<dbReference type="AlphaFoldDB" id="A0A8K0Y1T9"/>
<evidence type="ECO:0000313" key="3">
    <source>
        <dbReference type="EMBL" id="MBL4918543.1"/>
    </source>
</evidence>
<evidence type="ECO:0000259" key="2">
    <source>
        <dbReference type="Pfam" id="PF01575"/>
    </source>
</evidence>
<dbReference type="CDD" id="cd03441">
    <property type="entry name" value="R_hydratase_like"/>
    <property type="match status" value="1"/>
</dbReference>
<dbReference type="InterPro" id="IPR029069">
    <property type="entry name" value="HotDog_dom_sf"/>
</dbReference>
<proteinExistence type="predicted"/>
<protein>
    <submittedName>
        <fullName evidence="3">MaoC family dehydratase</fullName>
    </submittedName>
</protein>
<accession>A0A8K0Y1T9</accession>
<comment type="caution">
    <text evidence="3">The sequence shown here is derived from an EMBL/GenBank/DDBJ whole genome shotgun (WGS) entry which is preliminary data.</text>
</comment>
<dbReference type="InterPro" id="IPR052342">
    <property type="entry name" value="MCH/BMMD"/>
</dbReference>
<dbReference type="RefSeq" id="WP_202689518.1">
    <property type="nucleotide sequence ID" value="NZ_JAESVN010000006.1"/>
</dbReference>
<dbReference type="PANTHER" id="PTHR43664:SF1">
    <property type="entry name" value="BETA-METHYLMALYL-COA DEHYDRATASE"/>
    <property type="match status" value="1"/>
</dbReference>
<dbReference type="Proteomes" id="UP000648908">
    <property type="component" value="Unassembled WGS sequence"/>
</dbReference>
<sequence length="164" mass="17879">MTARIDKGETAAPKPGRRLPPGMHGFDSLAPGDHVITAELVVTADMVDRFADLSGDRFELHMSDEAARELGFPARVAHGLLVLSLIDGLKNQAPAQLSAIATLNWDMGFRKPVLLGDSLQAEYRLQSKRLASDGKRGIAVFAVTARNQRDEVVQTGQTTLMMRR</sequence>
<keyword evidence="4" id="KW-1185">Reference proteome</keyword>
<dbReference type="PANTHER" id="PTHR43664">
    <property type="entry name" value="MONOAMINE OXIDASE-RELATED"/>
    <property type="match status" value="1"/>
</dbReference>
<gene>
    <name evidence="3" type="ORF">JL811_15060</name>
</gene>
<dbReference type="InterPro" id="IPR002539">
    <property type="entry name" value="MaoC-like_dom"/>
</dbReference>
<name>A0A8K0Y1T9_9RHOB</name>
<evidence type="ECO:0000313" key="4">
    <source>
        <dbReference type="Proteomes" id="UP000648908"/>
    </source>
</evidence>
<feature type="domain" description="MaoC-like" evidence="2">
    <location>
        <begin position="31"/>
        <end position="137"/>
    </location>
</feature>
<organism evidence="3 4">
    <name type="scientific">Szabonella alba</name>
    <dbReference type="NCBI Taxonomy" id="2804194"/>
    <lineage>
        <taxon>Bacteria</taxon>
        <taxon>Pseudomonadati</taxon>
        <taxon>Pseudomonadota</taxon>
        <taxon>Alphaproteobacteria</taxon>
        <taxon>Rhodobacterales</taxon>
        <taxon>Paracoccaceae</taxon>
        <taxon>Szabonella</taxon>
    </lineage>
</organism>
<dbReference type="EMBL" id="JAESVN010000006">
    <property type="protein sequence ID" value="MBL4918543.1"/>
    <property type="molecule type" value="Genomic_DNA"/>
</dbReference>
<reference evidence="3" key="1">
    <citation type="submission" date="2021-01" db="EMBL/GenBank/DDBJ databases">
        <title>Tabrizicola alba sp. nov. a motile alkaliphilic bacterium isolated from a soda lake.</title>
        <authorList>
            <person name="Szuroczki S."/>
            <person name="Abbaszade G."/>
            <person name="Schumann P."/>
            <person name="Toth E."/>
        </authorList>
    </citation>
    <scope>NUCLEOTIDE SEQUENCE</scope>
    <source>
        <strain evidence="3">DMG-N-6</strain>
    </source>
</reference>
<feature type="region of interest" description="Disordered" evidence="1">
    <location>
        <begin position="1"/>
        <end position="23"/>
    </location>
</feature>
<dbReference type="Pfam" id="PF01575">
    <property type="entry name" value="MaoC_dehydratas"/>
    <property type="match status" value="1"/>
</dbReference>
<evidence type="ECO:0000256" key="1">
    <source>
        <dbReference type="SAM" id="MobiDB-lite"/>
    </source>
</evidence>
<dbReference type="SUPFAM" id="SSF54637">
    <property type="entry name" value="Thioesterase/thiol ester dehydrase-isomerase"/>
    <property type="match status" value="1"/>
</dbReference>